<keyword evidence="1" id="KW-1133">Transmembrane helix</keyword>
<keyword evidence="1" id="KW-0472">Membrane</keyword>
<gene>
    <name evidence="3" type="ORF">GbCGDNIH9_0133</name>
</gene>
<dbReference type="AlphaFoldDB" id="A0AAC9P7E2"/>
<dbReference type="GO" id="GO:0043164">
    <property type="term" value="P:Gram-negative-bacterium-type cell wall biogenesis"/>
    <property type="evidence" value="ECO:0007669"/>
    <property type="project" value="TreeGrafter"/>
</dbReference>
<accession>A0AAC9P7E2</accession>
<dbReference type="RefSeq" id="WP_253736058.1">
    <property type="nucleotide sequence ID" value="NZ_CP018191.1"/>
</dbReference>
<reference evidence="4" key="1">
    <citation type="submission" date="2016-11" db="EMBL/GenBank/DDBJ databases">
        <title>Comparative genomic and phenotypic analysis of Granulibacter bethesdensis clinical isolates from patients with chronic granulomatous disease.</title>
        <authorList>
            <person name="Zarember K.A."/>
            <person name="Porcella S.F."/>
            <person name="Chu J."/>
            <person name="Ding L."/>
            <person name="Dahlstrom E."/>
            <person name="Barbian K."/>
            <person name="Martens C."/>
            <person name="Sykora L."/>
            <person name="Kramer S."/>
            <person name="Pettinato A.M."/>
            <person name="Hong H."/>
            <person name="Wald G."/>
            <person name="Berg L.J."/>
            <person name="Rogge L.S."/>
            <person name="Greenberg D.E."/>
            <person name="Falcone E.L."/>
            <person name="Neves J.F."/>
            <person name="Simoes M.J."/>
            <person name="Casal M."/>
            <person name="Rodriguez-Lopez F.C."/>
            <person name="Zelazny A."/>
            <person name="Gallin J.I."/>
            <person name="Holland S.M."/>
        </authorList>
    </citation>
    <scope>NUCLEOTIDE SEQUENCE [LARGE SCALE GENOMIC DNA]</scope>
    <source>
        <strain evidence="4">NIH9.1</strain>
    </source>
</reference>
<dbReference type="Gene3D" id="3.40.50.620">
    <property type="entry name" value="HUPs"/>
    <property type="match status" value="1"/>
</dbReference>
<evidence type="ECO:0000313" key="4">
    <source>
        <dbReference type="Proteomes" id="UP000182373"/>
    </source>
</evidence>
<evidence type="ECO:0000259" key="2">
    <source>
        <dbReference type="Pfam" id="PF02698"/>
    </source>
</evidence>
<dbReference type="GO" id="GO:0005886">
    <property type="term" value="C:plasma membrane"/>
    <property type="evidence" value="ECO:0007669"/>
    <property type="project" value="TreeGrafter"/>
</dbReference>
<dbReference type="Pfam" id="PF02698">
    <property type="entry name" value="DUF218"/>
    <property type="match status" value="1"/>
</dbReference>
<dbReference type="InterPro" id="IPR051599">
    <property type="entry name" value="Cell_Envelope_Assoc"/>
</dbReference>
<feature type="transmembrane region" description="Helical" evidence="1">
    <location>
        <begin position="23"/>
        <end position="51"/>
    </location>
</feature>
<protein>
    <recommendedName>
        <fullName evidence="2">DUF218 domain-containing protein</fullName>
    </recommendedName>
</protein>
<organism evidence="3 4">
    <name type="scientific">Granulibacter bethesdensis</name>
    <dbReference type="NCBI Taxonomy" id="364410"/>
    <lineage>
        <taxon>Bacteria</taxon>
        <taxon>Pseudomonadati</taxon>
        <taxon>Pseudomonadota</taxon>
        <taxon>Alphaproteobacteria</taxon>
        <taxon>Acetobacterales</taxon>
        <taxon>Acetobacteraceae</taxon>
        <taxon>Granulibacter</taxon>
    </lineage>
</organism>
<dbReference type="CDD" id="cd06259">
    <property type="entry name" value="YdcF-like"/>
    <property type="match status" value="1"/>
</dbReference>
<dbReference type="PANTHER" id="PTHR30336">
    <property type="entry name" value="INNER MEMBRANE PROTEIN, PROBABLE PERMEASE"/>
    <property type="match status" value="1"/>
</dbReference>
<feature type="domain" description="DUF218" evidence="2">
    <location>
        <begin position="64"/>
        <end position="198"/>
    </location>
</feature>
<evidence type="ECO:0000313" key="3">
    <source>
        <dbReference type="EMBL" id="APH53357.1"/>
    </source>
</evidence>
<dbReference type="PANTHER" id="PTHR30336:SF4">
    <property type="entry name" value="ENVELOPE BIOGENESIS FACTOR ELYC"/>
    <property type="match status" value="1"/>
</dbReference>
<proteinExistence type="predicted"/>
<keyword evidence="1" id="KW-0812">Transmembrane</keyword>
<evidence type="ECO:0000256" key="1">
    <source>
        <dbReference type="SAM" id="Phobius"/>
    </source>
</evidence>
<dbReference type="InterPro" id="IPR014729">
    <property type="entry name" value="Rossmann-like_a/b/a_fold"/>
</dbReference>
<dbReference type="EMBL" id="CP018191">
    <property type="protein sequence ID" value="APH53357.1"/>
    <property type="molecule type" value="Genomic_DNA"/>
</dbReference>
<dbReference type="InterPro" id="IPR003848">
    <property type="entry name" value="DUF218"/>
</dbReference>
<name>A0AAC9P7E2_9PROT</name>
<dbReference type="GO" id="GO:0000270">
    <property type="term" value="P:peptidoglycan metabolic process"/>
    <property type="evidence" value="ECO:0007669"/>
    <property type="project" value="TreeGrafter"/>
</dbReference>
<dbReference type="Proteomes" id="UP000182373">
    <property type="component" value="Chromosome"/>
</dbReference>
<sequence length="216" mass="22639">MAEAPAVAMGYAASSLSRRMGRAVVTVLNGFGLLGGFALLILSGGFLWFAWQSQHVLRAPAHADGIVVLTGGAERVATGLKLLAAGRGSVLLISGVAKGASLGTLARVAGIDPVPLEGRVTLGYEAATTRGNALETADWAHERGLKSVIVVTAGYHMPRALAELRRAMPDVILYPETVHPDQGGSLLNVLKLLLSEYVKWLGAELHLSSLTPVRET</sequence>